<accession>A0A5C6FFN3</accession>
<protein>
    <submittedName>
        <fullName evidence="1">Uncharacterized protein</fullName>
    </submittedName>
</protein>
<evidence type="ECO:0000313" key="1">
    <source>
        <dbReference type="EMBL" id="TWU60616.1"/>
    </source>
</evidence>
<dbReference type="EMBL" id="SJPW01000001">
    <property type="protein sequence ID" value="TWU60616.1"/>
    <property type="molecule type" value="Genomic_DNA"/>
</dbReference>
<organism evidence="1 2">
    <name type="scientific">Rubripirellula tenax</name>
    <dbReference type="NCBI Taxonomy" id="2528015"/>
    <lineage>
        <taxon>Bacteria</taxon>
        <taxon>Pseudomonadati</taxon>
        <taxon>Planctomycetota</taxon>
        <taxon>Planctomycetia</taxon>
        <taxon>Pirellulales</taxon>
        <taxon>Pirellulaceae</taxon>
        <taxon>Rubripirellula</taxon>
    </lineage>
</organism>
<gene>
    <name evidence="1" type="ORF">Poly51_08940</name>
</gene>
<evidence type="ECO:0000313" key="2">
    <source>
        <dbReference type="Proteomes" id="UP000318288"/>
    </source>
</evidence>
<proteinExistence type="predicted"/>
<keyword evidence="2" id="KW-1185">Reference proteome</keyword>
<name>A0A5C6FFN3_9BACT</name>
<dbReference type="AlphaFoldDB" id="A0A5C6FFN3"/>
<reference evidence="1 2" key="1">
    <citation type="submission" date="2019-02" db="EMBL/GenBank/DDBJ databases">
        <title>Deep-cultivation of Planctomycetes and their phenomic and genomic characterization uncovers novel biology.</title>
        <authorList>
            <person name="Wiegand S."/>
            <person name="Jogler M."/>
            <person name="Boedeker C."/>
            <person name="Pinto D."/>
            <person name="Vollmers J."/>
            <person name="Rivas-Marin E."/>
            <person name="Kohn T."/>
            <person name="Peeters S.H."/>
            <person name="Heuer A."/>
            <person name="Rast P."/>
            <person name="Oberbeckmann S."/>
            <person name="Bunk B."/>
            <person name="Jeske O."/>
            <person name="Meyerdierks A."/>
            <person name="Storesund J.E."/>
            <person name="Kallscheuer N."/>
            <person name="Luecker S."/>
            <person name="Lage O.M."/>
            <person name="Pohl T."/>
            <person name="Merkel B.J."/>
            <person name="Hornburger P."/>
            <person name="Mueller R.-W."/>
            <person name="Bruemmer F."/>
            <person name="Labrenz M."/>
            <person name="Spormann A.M."/>
            <person name="Op Den Camp H."/>
            <person name="Overmann J."/>
            <person name="Amann R."/>
            <person name="Jetten M.S.M."/>
            <person name="Mascher T."/>
            <person name="Medema M.H."/>
            <person name="Devos D.P."/>
            <person name="Kaster A.-K."/>
            <person name="Ovreas L."/>
            <person name="Rohde M."/>
            <person name="Galperin M.Y."/>
            <person name="Jogler C."/>
        </authorList>
    </citation>
    <scope>NUCLEOTIDE SEQUENCE [LARGE SCALE GENOMIC DNA]</scope>
    <source>
        <strain evidence="1 2">Poly51</strain>
    </source>
</reference>
<comment type="caution">
    <text evidence="1">The sequence shown here is derived from an EMBL/GenBank/DDBJ whole genome shotgun (WGS) entry which is preliminary data.</text>
</comment>
<sequence>MHPCIITEREQDSQRAMPVDLATYWMRGSPESSAKKTPVLLALSVFRNPHTLLPILTRFGSIDALNHRTAGSAGQTYRRRMDIHDIVDCAGIAAGHRNRQRNATFLTPSNHRQIPLDQSVFGQF</sequence>
<dbReference type="Proteomes" id="UP000318288">
    <property type="component" value="Unassembled WGS sequence"/>
</dbReference>